<name>A0A3B0ZTI4_9ZZZZ</name>
<sequence>MKLLSVLFYFIAIISSPSAFADSLNCKNNFAEIGDSKASVLFKCGTPMFKDSFFKSVKAKTSSSQAKNTPTLQCETIDQWTYNPGPGQFLTTLQFERGLLVSIKYGDRIPPD</sequence>
<dbReference type="EMBL" id="UOFT01000009">
    <property type="protein sequence ID" value="VAW91383.1"/>
    <property type="molecule type" value="Genomic_DNA"/>
</dbReference>
<dbReference type="InterPro" id="IPR021268">
    <property type="entry name" value="DUF2845"/>
</dbReference>
<accession>A0A3B0ZTI4</accession>
<dbReference type="Pfam" id="PF11006">
    <property type="entry name" value="DUF2845"/>
    <property type="match status" value="1"/>
</dbReference>
<evidence type="ECO:0008006" key="2">
    <source>
        <dbReference type="Google" id="ProtNLM"/>
    </source>
</evidence>
<gene>
    <name evidence="1" type="ORF">MNBD_GAMMA23-1059</name>
</gene>
<evidence type="ECO:0000313" key="1">
    <source>
        <dbReference type="EMBL" id="VAW91383.1"/>
    </source>
</evidence>
<protein>
    <recommendedName>
        <fullName evidence="2">DUF2845 domain-containing protein</fullName>
    </recommendedName>
</protein>
<dbReference type="AlphaFoldDB" id="A0A3B0ZTI4"/>
<organism evidence="1">
    <name type="scientific">hydrothermal vent metagenome</name>
    <dbReference type="NCBI Taxonomy" id="652676"/>
    <lineage>
        <taxon>unclassified sequences</taxon>
        <taxon>metagenomes</taxon>
        <taxon>ecological metagenomes</taxon>
    </lineage>
</organism>
<reference evidence="1" key="1">
    <citation type="submission" date="2018-06" db="EMBL/GenBank/DDBJ databases">
        <authorList>
            <person name="Zhirakovskaya E."/>
        </authorList>
    </citation>
    <scope>NUCLEOTIDE SEQUENCE</scope>
</reference>
<proteinExistence type="predicted"/>